<proteinExistence type="predicted"/>
<evidence type="ECO:0000313" key="2">
    <source>
        <dbReference type="EMBL" id="KAF2835992.1"/>
    </source>
</evidence>
<feature type="compositionally biased region" description="Basic residues" evidence="1">
    <location>
        <begin position="220"/>
        <end position="231"/>
    </location>
</feature>
<dbReference type="AlphaFoldDB" id="A0A9P4VNR9"/>
<organism evidence="2 3">
    <name type="scientific">Patellaria atrata CBS 101060</name>
    <dbReference type="NCBI Taxonomy" id="1346257"/>
    <lineage>
        <taxon>Eukaryota</taxon>
        <taxon>Fungi</taxon>
        <taxon>Dikarya</taxon>
        <taxon>Ascomycota</taxon>
        <taxon>Pezizomycotina</taxon>
        <taxon>Dothideomycetes</taxon>
        <taxon>Dothideomycetes incertae sedis</taxon>
        <taxon>Patellariales</taxon>
        <taxon>Patellariaceae</taxon>
        <taxon>Patellaria</taxon>
    </lineage>
</organism>
<dbReference type="OrthoDB" id="5151719at2759"/>
<gene>
    <name evidence="2" type="ORF">M501DRAFT_997202</name>
</gene>
<comment type="caution">
    <text evidence="2">The sequence shown here is derived from an EMBL/GenBank/DDBJ whole genome shotgun (WGS) entry which is preliminary data.</text>
</comment>
<evidence type="ECO:0008006" key="4">
    <source>
        <dbReference type="Google" id="ProtNLM"/>
    </source>
</evidence>
<reference evidence="2" key="1">
    <citation type="journal article" date="2020" name="Stud. Mycol.">
        <title>101 Dothideomycetes genomes: a test case for predicting lifestyles and emergence of pathogens.</title>
        <authorList>
            <person name="Haridas S."/>
            <person name="Albert R."/>
            <person name="Binder M."/>
            <person name="Bloem J."/>
            <person name="Labutti K."/>
            <person name="Salamov A."/>
            <person name="Andreopoulos B."/>
            <person name="Baker S."/>
            <person name="Barry K."/>
            <person name="Bills G."/>
            <person name="Bluhm B."/>
            <person name="Cannon C."/>
            <person name="Castanera R."/>
            <person name="Culley D."/>
            <person name="Daum C."/>
            <person name="Ezra D."/>
            <person name="Gonzalez J."/>
            <person name="Henrissat B."/>
            <person name="Kuo A."/>
            <person name="Liang C."/>
            <person name="Lipzen A."/>
            <person name="Lutzoni F."/>
            <person name="Magnuson J."/>
            <person name="Mondo S."/>
            <person name="Nolan M."/>
            <person name="Ohm R."/>
            <person name="Pangilinan J."/>
            <person name="Park H.-J."/>
            <person name="Ramirez L."/>
            <person name="Alfaro M."/>
            <person name="Sun H."/>
            <person name="Tritt A."/>
            <person name="Yoshinaga Y."/>
            <person name="Zwiers L.-H."/>
            <person name="Turgeon B."/>
            <person name="Goodwin S."/>
            <person name="Spatafora J."/>
            <person name="Crous P."/>
            <person name="Grigoriev I."/>
        </authorList>
    </citation>
    <scope>NUCLEOTIDE SEQUENCE</scope>
    <source>
        <strain evidence="2">CBS 101060</strain>
    </source>
</reference>
<evidence type="ECO:0000256" key="1">
    <source>
        <dbReference type="SAM" id="MobiDB-lite"/>
    </source>
</evidence>
<evidence type="ECO:0000313" key="3">
    <source>
        <dbReference type="Proteomes" id="UP000799429"/>
    </source>
</evidence>
<dbReference type="Proteomes" id="UP000799429">
    <property type="component" value="Unassembled WGS sequence"/>
</dbReference>
<feature type="region of interest" description="Disordered" evidence="1">
    <location>
        <begin position="197"/>
        <end position="231"/>
    </location>
</feature>
<name>A0A9P4VNR9_9PEZI</name>
<protein>
    <recommendedName>
        <fullName evidence="4">Retrotransposon gag domain-containing protein</fullName>
    </recommendedName>
</protein>
<sequence>MSSAAANTKTDKEHIQALYKRISELENEGTVQELRDQLEQLTVQLLSPQKRTAKVKEPAPYDGKRDELRGFLTQVRIYHKRIGLTDDSERVLDASAYLKGDALEWFEPIARDYLENSEEHQEDETVEIFKSFPRFEETLKNVFGEPDEPLMIAFYQGLKEEVKDEWVHYERPTTMQDAVTLAEKGGRKNVVVRYRKKVTRATNRQDQGDPMDLDRLQQTKQKKPKKQRQFT</sequence>
<dbReference type="EMBL" id="MU006105">
    <property type="protein sequence ID" value="KAF2835992.1"/>
    <property type="molecule type" value="Genomic_DNA"/>
</dbReference>
<accession>A0A9P4VNR9</accession>
<keyword evidence="3" id="KW-1185">Reference proteome</keyword>